<dbReference type="SUPFAM" id="SSF57667">
    <property type="entry name" value="beta-beta-alpha zinc fingers"/>
    <property type="match status" value="1"/>
</dbReference>
<dbReference type="RefSeq" id="WP_075053597.1">
    <property type="nucleotide sequence ID" value="NZ_CP007536.1"/>
</dbReference>
<reference evidence="3 4" key="1">
    <citation type="journal article" date="2014" name="Int. J. Syst. Evol. Microbiol.">
        <title>Nitrososphaera viennensis gen. nov., sp. nov., an aerobic and mesophilic, ammonia-oxidizing archaeon from soil and a member of the archaeal phylum Thaumarchaeota.</title>
        <authorList>
            <person name="Stieglmeier M."/>
            <person name="Klingl A."/>
            <person name="Alves R.J."/>
            <person name="Rittmann S.K."/>
            <person name="Melcher M."/>
            <person name="Leisch N."/>
            <person name="Schleper C."/>
        </authorList>
    </citation>
    <scope>NUCLEOTIDE SEQUENCE [LARGE SCALE GENOMIC DNA]</scope>
    <source>
        <strain evidence="3">EN76</strain>
    </source>
</reference>
<name>A0A060HMG8_9ARCH</name>
<dbReference type="Pfam" id="PF00096">
    <property type="entry name" value="zf-C2H2"/>
    <property type="match status" value="2"/>
</dbReference>
<dbReference type="KEGG" id="nvn:NVIE_001840"/>
<dbReference type="EMBL" id="CP007536">
    <property type="protein sequence ID" value="AIC14367.1"/>
    <property type="molecule type" value="Genomic_DNA"/>
</dbReference>
<proteinExistence type="predicted"/>
<dbReference type="InterPro" id="IPR013087">
    <property type="entry name" value="Znf_C2H2_type"/>
</dbReference>
<evidence type="ECO:0000256" key="1">
    <source>
        <dbReference type="SAM" id="MobiDB-lite"/>
    </source>
</evidence>
<evidence type="ECO:0000313" key="3">
    <source>
        <dbReference type="EMBL" id="AIC14367.1"/>
    </source>
</evidence>
<dbReference type="GeneID" id="74945442"/>
<dbReference type="AlphaFoldDB" id="A0A060HMG8"/>
<gene>
    <name evidence="3" type="ORF">NVIE_001840</name>
</gene>
<dbReference type="SMART" id="SM00355">
    <property type="entry name" value="ZnF_C2H2"/>
    <property type="match status" value="2"/>
</dbReference>
<dbReference type="OrthoDB" id="11760at2157"/>
<dbReference type="Gene3D" id="3.30.160.60">
    <property type="entry name" value="Classic Zinc Finger"/>
    <property type="match status" value="1"/>
</dbReference>
<dbReference type="PROSITE" id="PS00028">
    <property type="entry name" value="ZINC_FINGER_C2H2_1"/>
    <property type="match status" value="1"/>
</dbReference>
<feature type="domain" description="C2H2-type" evidence="2">
    <location>
        <begin position="35"/>
        <end position="63"/>
    </location>
</feature>
<feature type="domain" description="C2H2-type" evidence="2">
    <location>
        <begin position="7"/>
        <end position="30"/>
    </location>
</feature>
<dbReference type="Proteomes" id="UP000027093">
    <property type="component" value="Chromosome"/>
</dbReference>
<evidence type="ECO:0000259" key="2">
    <source>
        <dbReference type="PROSITE" id="PS50157"/>
    </source>
</evidence>
<accession>A0A060HMG8</accession>
<dbReference type="InterPro" id="IPR036236">
    <property type="entry name" value="Znf_C2H2_sf"/>
</dbReference>
<dbReference type="PROSITE" id="PS50157">
    <property type="entry name" value="ZINC_FINGER_C2H2_2"/>
    <property type="match status" value="2"/>
</dbReference>
<keyword evidence="4" id="KW-1185">Reference proteome</keyword>
<dbReference type="HOGENOM" id="CLU_184933_0_0_2"/>
<evidence type="ECO:0000313" key="4">
    <source>
        <dbReference type="Proteomes" id="UP000027093"/>
    </source>
</evidence>
<protein>
    <submittedName>
        <fullName evidence="3">Putative Zn-finger domain containing protein</fullName>
    </submittedName>
</protein>
<organism evidence="3 4">
    <name type="scientific">Nitrososphaera viennensis EN76</name>
    <dbReference type="NCBI Taxonomy" id="926571"/>
    <lineage>
        <taxon>Archaea</taxon>
        <taxon>Nitrososphaerota</taxon>
        <taxon>Nitrososphaeria</taxon>
        <taxon>Nitrososphaerales</taxon>
        <taxon>Nitrososphaeraceae</taxon>
        <taxon>Nitrososphaera</taxon>
    </lineage>
</organism>
<sequence>MILRKEFSCDQCDAKFENYDDLIKHAREVHHHAIVRCHDCGKEFVHEKDRLHHVREEHEKKALSRANKNLHKHNVKNPAPQDEVDLHRKTFSSNFE</sequence>
<feature type="region of interest" description="Disordered" evidence="1">
    <location>
        <begin position="58"/>
        <end position="96"/>
    </location>
</feature>